<dbReference type="AlphaFoldDB" id="A0AAD5R3F4"/>
<dbReference type="Proteomes" id="UP001196413">
    <property type="component" value="Unassembled WGS sequence"/>
</dbReference>
<accession>A0AAD5R3F4</accession>
<feature type="compositionally biased region" description="Polar residues" evidence="1">
    <location>
        <begin position="51"/>
        <end position="62"/>
    </location>
</feature>
<organism evidence="2 3">
    <name type="scientific">Parelaphostrongylus tenuis</name>
    <name type="common">Meningeal worm</name>
    <dbReference type="NCBI Taxonomy" id="148309"/>
    <lineage>
        <taxon>Eukaryota</taxon>
        <taxon>Metazoa</taxon>
        <taxon>Ecdysozoa</taxon>
        <taxon>Nematoda</taxon>
        <taxon>Chromadorea</taxon>
        <taxon>Rhabditida</taxon>
        <taxon>Rhabditina</taxon>
        <taxon>Rhabditomorpha</taxon>
        <taxon>Strongyloidea</taxon>
        <taxon>Metastrongylidae</taxon>
        <taxon>Parelaphostrongylus</taxon>
    </lineage>
</organism>
<evidence type="ECO:0000313" key="2">
    <source>
        <dbReference type="EMBL" id="KAJ1368784.1"/>
    </source>
</evidence>
<comment type="caution">
    <text evidence="2">The sequence shown here is derived from an EMBL/GenBank/DDBJ whole genome shotgun (WGS) entry which is preliminary data.</text>
</comment>
<dbReference type="EMBL" id="JAHQIW010006303">
    <property type="protein sequence ID" value="KAJ1368784.1"/>
    <property type="molecule type" value="Genomic_DNA"/>
</dbReference>
<sequence length="71" mass="7490">MTGRAEQAVSAAINCMLDQEPAVSGGRVEQGVSVDVSTEGKVDCLPEKQYRQPSTPCWTRSTLPGPPGGEE</sequence>
<protein>
    <submittedName>
        <fullName evidence="2">Uncharacterized protein</fullName>
    </submittedName>
</protein>
<gene>
    <name evidence="2" type="ORF">KIN20_030069</name>
</gene>
<feature type="region of interest" description="Disordered" evidence="1">
    <location>
        <begin position="51"/>
        <end position="71"/>
    </location>
</feature>
<evidence type="ECO:0000256" key="1">
    <source>
        <dbReference type="SAM" id="MobiDB-lite"/>
    </source>
</evidence>
<keyword evidence="3" id="KW-1185">Reference proteome</keyword>
<evidence type="ECO:0000313" key="3">
    <source>
        <dbReference type="Proteomes" id="UP001196413"/>
    </source>
</evidence>
<name>A0AAD5R3F4_PARTN</name>
<proteinExistence type="predicted"/>
<reference evidence="2" key="1">
    <citation type="submission" date="2021-06" db="EMBL/GenBank/DDBJ databases">
        <title>Parelaphostrongylus tenuis whole genome reference sequence.</title>
        <authorList>
            <person name="Garwood T.J."/>
            <person name="Larsen P.A."/>
            <person name="Fountain-Jones N.M."/>
            <person name="Garbe J.R."/>
            <person name="Macchietto M.G."/>
            <person name="Kania S.A."/>
            <person name="Gerhold R.W."/>
            <person name="Richards J.E."/>
            <person name="Wolf T.M."/>
        </authorList>
    </citation>
    <scope>NUCLEOTIDE SEQUENCE</scope>
    <source>
        <strain evidence="2">MNPRO001-30</strain>
        <tissue evidence="2">Meninges</tissue>
    </source>
</reference>